<name>A0A2P2KWM3_RHIMU</name>
<reference evidence="1" key="1">
    <citation type="submission" date="2018-02" db="EMBL/GenBank/DDBJ databases">
        <title>Rhizophora mucronata_Transcriptome.</title>
        <authorList>
            <person name="Meera S.P."/>
            <person name="Sreeshan A."/>
            <person name="Augustine A."/>
        </authorList>
    </citation>
    <scope>NUCLEOTIDE SEQUENCE</scope>
    <source>
        <tissue evidence="1">Leaf</tissue>
    </source>
</reference>
<protein>
    <submittedName>
        <fullName evidence="1">Uncharacterized protein</fullName>
    </submittedName>
</protein>
<dbReference type="EMBL" id="GGEC01029651">
    <property type="protein sequence ID" value="MBX10135.1"/>
    <property type="molecule type" value="Transcribed_RNA"/>
</dbReference>
<evidence type="ECO:0000313" key="1">
    <source>
        <dbReference type="EMBL" id="MBX10135.1"/>
    </source>
</evidence>
<accession>A0A2P2KWM3</accession>
<proteinExistence type="predicted"/>
<organism evidence="1">
    <name type="scientific">Rhizophora mucronata</name>
    <name type="common">Asiatic mangrove</name>
    <dbReference type="NCBI Taxonomy" id="61149"/>
    <lineage>
        <taxon>Eukaryota</taxon>
        <taxon>Viridiplantae</taxon>
        <taxon>Streptophyta</taxon>
        <taxon>Embryophyta</taxon>
        <taxon>Tracheophyta</taxon>
        <taxon>Spermatophyta</taxon>
        <taxon>Magnoliopsida</taxon>
        <taxon>eudicotyledons</taxon>
        <taxon>Gunneridae</taxon>
        <taxon>Pentapetalae</taxon>
        <taxon>rosids</taxon>
        <taxon>fabids</taxon>
        <taxon>Malpighiales</taxon>
        <taxon>Rhizophoraceae</taxon>
        <taxon>Rhizophora</taxon>
    </lineage>
</organism>
<sequence length="78" mass="9176">MHIHVLVNKVIFRREERVTGRITAGRMLVEWRRSKEEEGDEHEVLILNVERAKAIPIKGELMGLIHFRPMSNFCCFDS</sequence>
<dbReference type="AlphaFoldDB" id="A0A2P2KWM3"/>